<evidence type="ECO:0000313" key="5">
    <source>
        <dbReference type="Proteomes" id="UP000199428"/>
    </source>
</evidence>
<keyword evidence="1" id="KW-0285">Flavoprotein</keyword>
<dbReference type="GO" id="GO:0016491">
    <property type="term" value="F:oxidoreductase activity"/>
    <property type="evidence" value="ECO:0007669"/>
    <property type="project" value="InterPro"/>
</dbReference>
<dbReference type="Gene3D" id="3.40.50.360">
    <property type="match status" value="1"/>
</dbReference>
<name>A0A1G5S038_PSEXY</name>
<evidence type="ECO:0000256" key="1">
    <source>
        <dbReference type="ARBA" id="ARBA00022630"/>
    </source>
</evidence>
<dbReference type="SUPFAM" id="SSF52218">
    <property type="entry name" value="Flavoproteins"/>
    <property type="match status" value="1"/>
</dbReference>
<gene>
    <name evidence="4" type="ORF">SAMN02910350_01881</name>
</gene>
<proteinExistence type="predicted"/>
<keyword evidence="2" id="KW-0288">FMN</keyword>
<dbReference type="PANTHER" id="PTHR43278">
    <property type="entry name" value="NAD(P)H-DEPENDENT FMN-CONTAINING OXIDOREDUCTASE YWQN-RELATED"/>
    <property type="match status" value="1"/>
</dbReference>
<dbReference type="Proteomes" id="UP000199428">
    <property type="component" value="Unassembled WGS sequence"/>
</dbReference>
<dbReference type="InterPro" id="IPR051796">
    <property type="entry name" value="ISF_SsuE-like"/>
</dbReference>
<dbReference type="EMBL" id="FMWK01000009">
    <property type="protein sequence ID" value="SCZ79616.1"/>
    <property type="molecule type" value="Genomic_DNA"/>
</dbReference>
<dbReference type="Pfam" id="PF03358">
    <property type="entry name" value="FMN_red"/>
    <property type="match status" value="1"/>
</dbReference>
<organism evidence="4 5">
    <name type="scientific">Pseudobutyrivibrio xylanivorans</name>
    <dbReference type="NCBI Taxonomy" id="185007"/>
    <lineage>
        <taxon>Bacteria</taxon>
        <taxon>Bacillati</taxon>
        <taxon>Bacillota</taxon>
        <taxon>Clostridia</taxon>
        <taxon>Lachnospirales</taxon>
        <taxon>Lachnospiraceae</taxon>
        <taxon>Pseudobutyrivibrio</taxon>
    </lineage>
</organism>
<dbReference type="RefSeq" id="WP_090162997.1">
    <property type="nucleotide sequence ID" value="NZ_FMWK01000009.1"/>
</dbReference>
<dbReference type="InterPro" id="IPR005025">
    <property type="entry name" value="FMN_Rdtase-like_dom"/>
</dbReference>
<dbReference type="AlphaFoldDB" id="A0A1G5S038"/>
<feature type="domain" description="NADPH-dependent FMN reductase-like" evidence="3">
    <location>
        <begin position="13"/>
        <end position="153"/>
    </location>
</feature>
<protein>
    <submittedName>
        <fullName evidence="4">Multimeric flavodoxin WrbA</fullName>
    </submittedName>
</protein>
<reference evidence="4 5" key="1">
    <citation type="submission" date="2016-10" db="EMBL/GenBank/DDBJ databases">
        <authorList>
            <person name="de Groot N.N."/>
        </authorList>
    </citation>
    <scope>NUCLEOTIDE SEQUENCE [LARGE SCALE GENOMIC DNA]</scope>
    <source>
        <strain evidence="4 5">DSM 10317</strain>
    </source>
</reference>
<dbReference type="PANTHER" id="PTHR43278:SF2">
    <property type="entry name" value="IRON-SULFUR FLAVOPROTEIN"/>
    <property type="match status" value="1"/>
</dbReference>
<evidence type="ECO:0000259" key="3">
    <source>
        <dbReference type="Pfam" id="PF03358"/>
    </source>
</evidence>
<dbReference type="InterPro" id="IPR029039">
    <property type="entry name" value="Flavoprotein-like_sf"/>
</dbReference>
<sequence length="335" mass="37349">MEKKKVLGISFGRKMSNCDVMVKEALMECQREGCDVAFIRADDLDISNCTGCIACTIGTMTGRGRGYCVKHDDFDILDEAVMQADAVILACPTYETSVTGRFKTICDRIGPSHDITFRKARYDEGKAAGEPEEKLPDARAFKKRSAALISVGGAMTEEWIALTLPMMFEFTFPMGIDVVDTVEYYGAMACENVAGNPEMMKRMTRVGKNIVESINSEDEDERIKYRGDEEGTCPICHTRLIQFAHDKKTASCLVCGSIGTFDIVDGEFVMHYTQEELDRSRLRWGGKLEHSTEIKTKAQPSGTIKNLKELKQPYADFNPGIWPVDTNAYGNVKTK</sequence>
<accession>A0A1G5S038</accession>
<evidence type="ECO:0000313" key="4">
    <source>
        <dbReference type="EMBL" id="SCZ79616.1"/>
    </source>
</evidence>
<evidence type="ECO:0000256" key="2">
    <source>
        <dbReference type="ARBA" id="ARBA00022643"/>
    </source>
</evidence>